<dbReference type="AlphaFoldDB" id="A0A1E3RGA4"/>
<feature type="compositionally biased region" description="Pro residues" evidence="1">
    <location>
        <begin position="1"/>
        <end position="19"/>
    </location>
</feature>
<protein>
    <recommendedName>
        <fullName evidence="3">DUF4097 domain-containing protein</fullName>
    </recommendedName>
</protein>
<evidence type="ECO:0000313" key="4">
    <source>
        <dbReference type="EMBL" id="ODQ88898.1"/>
    </source>
</evidence>
<feature type="region of interest" description="Disordered" evidence="1">
    <location>
        <begin position="1"/>
        <end position="21"/>
    </location>
</feature>
<comment type="caution">
    <text evidence="4">The sequence shown here is derived from an EMBL/GenBank/DDBJ whole genome shotgun (WGS) entry which is preliminary data.</text>
</comment>
<name>A0A1E3RGA4_MYCFV</name>
<dbReference type="STRING" id="1776.BHQ18_16805"/>
<evidence type="ECO:0000256" key="2">
    <source>
        <dbReference type="SAM" id="Phobius"/>
    </source>
</evidence>
<keyword evidence="2" id="KW-0472">Membrane</keyword>
<keyword evidence="2" id="KW-0812">Transmembrane</keyword>
<feature type="domain" description="DUF4097" evidence="3">
    <location>
        <begin position="166"/>
        <end position="289"/>
    </location>
</feature>
<gene>
    <name evidence="4" type="ORF">BHQ18_16805</name>
</gene>
<dbReference type="RefSeq" id="WP_069414779.1">
    <property type="nucleotide sequence ID" value="NZ_JACKUL010000020.1"/>
</dbReference>
<evidence type="ECO:0000256" key="1">
    <source>
        <dbReference type="SAM" id="MobiDB-lite"/>
    </source>
</evidence>
<feature type="transmembrane region" description="Helical" evidence="2">
    <location>
        <begin position="28"/>
        <end position="52"/>
    </location>
</feature>
<dbReference type="Proteomes" id="UP000094053">
    <property type="component" value="Unassembled WGS sequence"/>
</dbReference>
<dbReference type="Pfam" id="PF13349">
    <property type="entry name" value="DUF4097"/>
    <property type="match status" value="1"/>
</dbReference>
<evidence type="ECO:0000259" key="3">
    <source>
        <dbReference type="Pfam" id="PF13349"/>
    </source>
</evidence>
<accession>A0A1E3RGA4</accession>
<reference evidence="5" key="1">
    <citation type="submission" date="2016-09" db="EMBL/GenBank/DDBJ databases">
        <authorList>
            <person name="Greninger A.L."/>
            <person name="Jerome K.R."/>
            <person name="Mcnair B."/>
            <person name="Wallis C."/>
            <person name="Fang F."/>
        </authorList>
    </citation>
    <scope>NUCLEOTIDE SEQUENCE [LARGE SCALE GENOMIC DNA]</scope>
    <source>
        <strain evidence="5">M6</strain>
    </source>
</reference>
<keyword evidence="5" id="KW-1185">Reference proteome</keyword>
<proteinExistence type="predicted"/>
<organism evidence="4 5">
    <name type="scientific">Mycolicibacterium flavescens</name>
    <name type="common">Mycobacterium flavescens</name>
    <dbReference type="NCBI Taxonomy" id="1776"/>
    <lineage>
        <taxon>Bacteria</taxon>
        <taxon>Bacillati</taxon>
        <taxon>Actinomycetota</taxon>
        <taxon>Actinomycetes</taxon>
        <taxon>Mycobacteriales</taxon>
        <taxon>Mycobacteriaceae</taxon>
        <taxon>Mycolicibacterium</taxon>
    </lineage>
</organism>
<keyword evidence="2" id="KW-1133">Transmembrane helix</keyword>
<dbReference type="OrthoDB" id="4620851at2"/>
<sequence>MTTLAPPPPAPANPPPPLSPGGRSAVRVTLIVAAAVITLGALVALSALAWGVTNFRVITDSKALPPALRALVVDTGTVPMAVRLTTDRDATEPRADLRMVNSTRAAANPLALTSERGEARLTITGEASEFLQWTRAGELTVVLPPDLARRLTVTVEQKTGVLMARADLDQLVARTDDGAVVLSGAARRVEIHNVNGEVVAREPIAVTESFSATTVSGDVVVDFAEAAPRSVDINSQDGDIVVGLPANGTYLVNADSDAGRGETVVRVPRTADRDAADAQVTARSQHGDVVIDDLR</sequence>
<dbReference type="EMBL" id="MIHA01000012">
    <property type="protein sequence ID" value="ODQ88898.1"/>
    <property type="molecule type" value="Genomic_DNA"/>
</dbReference>
<evidence type="ECO:0000313" key="5">
    <source>
        <dbReference type="Proteomes" id="UP000094053"/>
    </source>
</evidence>
<dbReference type="InterPro" id="IPR025164">
    <property type="entry name" value="Toastrack_DUF4097"/>
</dbReference>